<dbReference type="Proteomes" id="UP001153069">
    <property type="component" value="Unassembled WGS sequence"/>
</dbReference>
<evidence type="ECO:0000256" key="1">
    <source>
        <dbReference type="SAM" id="MobiDB-lite"/>
    </source>
</evidence>
<protein>
    <submittedName>
        <fullName evidence="3">Uncharacterized protein</fullName>
    </submittedName>
</protein>
<dbReference type="EMBL" id="CAICTM010000667">
    <property type="protein sequence ID" value="CAB9514688.1"/>
    <property type="molecule type" value="Genomic_DNA"/>
</dbReference>
<evidence type="ECO:0000313" key="4">
    <source>
        <dbReference type="Proteomes" id="UP001153069"/>
    </source>
</evidence>
<proteinExistence type="predicted"/>
<feature type="transmembrane region" description="Helical" evidence="2">
    <location>
        <begin position="27"/>
        <end position="46"/>
    </location>
</feature>
<accession>A0A9N8HGY6</accession>
<sequence>MPPLGTGTEPGNHQPIANAYSSSGRQLSFPTMLLMLIGAFILRNVLFHDYRADEMAALKASGQSEEQIDSYVPRTSSERRKKQMDDAKSFETMKEDMVFLKEEVKYLRKIMADNKLKGLEEKPAGKVVEDTK</sequence>
<gene>
    <name evidence="3" type="ORF">SEMRO_668_G184410.1</name>
</gene>
<evidence type="ECO:0000313" key="3">
    <source>
        <dbReference type="EMBL" id="CAB9514688.1"/>
    </source>
</evidence>
<keyword evidence="2" id="KW-1133">Transmembrane helix</keyword>
<feature type="region of interest" description="Disordered" evidence="1">
    <location>
        <begin position="58"/>
        <end position="88"/>
    </location>
</feature>
<reference evidence="3" key="1">
    <citation type="submission" date="2020-06" db="EMBL/GenBank/DDBJ databases">
        <authorList>
            <consortium name="Plant Systems Biology data submission"/>
        </authorList>
    </citation>
    <scope>NUCLEOTIDE SEQUENCE</scope>
    <source>
        <strain evidence="3">D6</strain>
    </source>
</reference>
<keyword evidence="2" id="KW-0812">Transmembrane</keyword>
<evidence type="ECO:0000256" key="2">
    <source>
        <dbReference type="SAM" id="Phobius"/>
    </source>
</evidence>
<comment type="caution">
    <text evidence="3">The sequence shown here is derived from an EMBL/GenBank/DDBJ whole genome shotgun (WGS) entry which is preliminary data.</text>
</comment>
<keyword evidence="4" id="KW-1185">Reference proteome</keyword>
<name>A0A9N8HGY6_9STRA</name>
<dbReference type="AlphaFoldDB" id="A0A9N8HGY6"/>
<organism evidence="3 4">
    <name type="scientific">Seminavis robusta</name>
    <dbReference type="NCBI Taxonomy" id="568900"/>
    <lineage>
        <taxon>Eukaryota</taxon>
        <taxon>Sar</taxon>
        <taxon>Stramenopiles</taxon>
        <taxon>Ochrophyta</taxon>
        <taxon>Bacillariophyta</taxon>
        <taxon>Bacillariophyceae</taxon>
        <taxon>Bacillariophycidae</taxon>
        <taxon>Naviculales</taxon>
        <taxon>Naviculaceae</taxon>
        <taxon>Seminavis</taxon>
    </lineage>
</organism>
<keyword evidence="2" id="KW-0472">Membrane</keyword>